<accession>A0A2I0WZB7</accession>
<sequence length="66" mass="7510">MIQNVNKAELQQFVQQPAKAVSTVQADQPKLSSSVKAARPNTSQQLNNPISTNMKRLKYYYHCLIF</sequence>
<keyword evidence="3" id="KW-1185">Reference proteome</keyword>
<organism evidence="2 3">
    <name type="scientific">Dendrobium catenatum</name>
    <dbReference type="NCBI Taxonomy" id="906689"/>
    <lineage>
        <taxon>Eukaryota</taxon>
        <taxon>Viridiplantae</taxon>
        <taxon>Streptophyta</taxon>
        <taxon>Embryophyta</taxon>
        <taxon>Tracheophyta</taxon>
        <taxon>Spermatophyta</taxon>
        <taxon>Magnoliopsida</taxon>
        <taxon>Liliopsida</taxon>
        <taxon>Asparagales</taxon>
        <taxon>Orchidaceae</taxon>
        <taxon>Epidendroideae</taxon>
        <taxon>Malaxideae</taxon>
        <taxon>Dendrobiinae</taxon>
        <taxon>Dendrobium</taxon>
    </lineage>
</organism>
<feature type="region of interest" description="Disordered" evidence="1">
    <location>
        <begin position="24"/>
        <end position="49"/>
    </location>
</feature>
<dbReference type="Proteomes" id="UP000233837">
    <property type="component" value="Unassembled WGS sequence"/>
</dbReference>
<evidence type="ECO:0000313" key="2">
    <source>
        <dbReference type="EMBL" id="PKU81010.1"/>
    </source>
</evidence>
<evidence type="ECO:0000313" key="3">
    <source>
        <dbReference type="Proteomes" id="UP000233837"/>
    </source>
</evidence>
<proteinExistence type="predicted"/>
<evidence type="ECO:0000256" key="1">
    <source>
        <dbReference type="SAM" id="MobiDB-lite"/>
    </source>
</evidence>
<protein>
    <submittedName>
        <fullName evidence="2">Uncharacterized protein</fullName>
    </submittedName>
</protein>
<name>A0A2I0WZB7_9ASPA</name>
<dbReference type="AlphaFoldDB" id="A0A2I0WZB7"/>
<reference evidence="2 3" key="2">
    <citation type="journal article" date="2017" name="Nature">
        <title>The Apostasia genome and the evolution of orchids.</title>
        <authorList>
            <person name="Zhang G.Q."/>
            <person name="Liu K.W."/>
            <person name="Li Z."/>
            <person name="Lohaus R."/>
            <person name="Hsiao Y.Y."/>
            <person name="Niu S.C."/>
            <person name="Wang J.Y."/>
            <person name="Lin Y.C."/>
            <person name="Xu Q."/>
            <person name="Chen L.J."/>
            <person name="Yoshida K."/>
            <person name="Fujiwara S."/>
            <person name="Wang Z.W."/>
            <person name="Zhang Y.Q."/>
            <person name="Mitsuda N."/>
            <person name="Wang M."/>
            <person name="Liu G.H."/>
            <person name="Pecoraro L."/>
            <person name="Huang H.X."/>
            <person name="Xiao X.J."/>
            <person name="Lin M."/>
            <person name="Wu X.Y."/>
            <person name="Wu W.L."/>
            <person name="Chen Y.Y."/>
            <person name="Chang S.B."/>
            <person name="Sakamoto S."/>
            <person name="Ohme-Takagi M."/>
            <person name="Yagi M."/>
            <person name="Zeng S.J."/>
            <person name="Shen C.Y."/>
            <person name="Yeh C.M."/>
            <person name="Luo Y.B."/>
            <person name="Tsai W.C."/>
            <person name="Van de Peer Y."/>
            <person name="Liu Z.J."/>
        </authorList>
    </citation>
    <scope>NUCLEOTIDE SEQUENCE [LARGE SCALE GENOMIC DNA]</scope>
    <source>
        <tissue evidence="2">The whole plant</tissue>
    </source>
</reference>
<gene>
    <name evidence="2" type="ORF">MA16_Dca016779</name>
</gene>
<reference evidence="2 3" key="1">
    <citation type="journal article" date="2016" name="Sci. Rep.">
        <title>The Dendrobium catenatum Lindl. genome sequence provides insights into polysaccharide synthase, floral development and adaptive evolution.</title>
        <authorList>
            <person name="Zhang G.Q."/>
            <person name="Xu Q."/>
            <person name="Bian C."/>
            <person name="Tsai W.C."/>
            <person name="Yeh C.M."/>
            <person name="Liu K.W."/>
            <person name="Yoshida K."/>
            <person name="Zhang L.S."/>
            <person name="Chang S.B."/>
            <person name="Chen F."/>
            <person name="Shi Y."/>
            <person name="Su Y.Y."/>
            <person name="Zhang Y.Q."/>
            <person name="Chen L.J."/>
            <person name="Yin Y."/>
            <person name="Lin M."/>
            <person name="Huang H."/>
            <person name="Deng H."/>
            <person name="Wang Z.W."/>
            <person name="Zhu S.L."/>
            <person name="Zhao X."/>
            <person name="Deng C."/>
            <person name="Niu S.C."/>
            <person name="Huang J."/>
            <person name="Wang M."/>
            <person name="Liu G.H."/>
            <person name="Yang H.J."/>
            <person name="Xiao X.J."/>
            <person name="Hsiao Y.Y."/>
            <person name="Wu W.L."/>
            <person name="Chen Y.Y."/>
            <person name="Mitsuda N."/>
            <person name="Ohme-Takagi M."/>
            <person name="Luo Y.B."/>
            <person name="Van de Peer Y."/>
            <person name="Liu Z.J."/>
        </authorList>
    </citation>
    <scope>NUCLEOTIDE SEQUENCE [LARGE SCALE GENOMIC DNA]</scope>
    <source>
        <tissue evidence="2">The whole plant</tissue>
    </source>
</reference>
<dbReference type="EMBL" id="KZ502295">
    <property type="protein sequence ID" value="PKU81010.1"/>
    <property type="molecule type" value="Genomic_DNA"/>
</dbReference>